<accession>A0ABZ2M1B7</accession>
<protein>
    <recommendedName>
        <fullName evidence="3">Tetratricopeptide repeat protein</fullName>
    </recommendedName>
</protein>
<keyword evidence="2" id="KW-1185">Reference proteome</keyword>
<evidence type="ECO:0008006" key="3">
    <source>
        <dbReference type="Google" id="ProtNLM"/>
    </source>
</evidence>
<evidence type="ECO:0000313" key="1">
    <source>
        <dbReference type="EMBL" id="WXB16908.1"/>
    </source>
</evidence>
<sequence>MRRALMVLLCIGPILVAAWLGLGRGTAPAQAYVPRDDAEVLAPSPAWGPREARAQLARDPTNVALATELAKRDIEEARVTSDPRYLGHAQAALAPWWNDVAPPPEVLLLRATIRQSQHAFDEALLDLNELLRRTPGDAQAWLTRSVVLSVRGEYAASRASCAPLRALAGDLVSAQCLAAVDSLSGRAREAYAYLGSALRAAEERATLAKTPLRPAERAWILATLGEIAVRAGDDAAAEAHHRAALDADPSDAYTRAAYADLLLDQDRPAEVLSWLHGPGRENDDNLLLRLAIAEAASNHPAAESHRELLRARYLASQERGDVVHRREQARFHLVLLHDPSTALELAKANWQVQREPADARVFLESALAARSPAEAMPVLTFLEANRAEEPRLVALRSRVRELLPARPTP</sequence>
<dbReference type="RefSeq" id="WP_394826538.1">
    <property type="nucleotide sequence ID" value="NZ_CP089984.1"/>
</dbReference>
<reference evidence="1 2" key="1">
    <citation type="submission" date="2021-12" db="EMBL/GenBank/DDBJ databases">
        <title>Discovery of the Pendulisporaceae a myxobacterial family with distinct sporulation behavior and unique specialized metabolism.</title>
        <authorList>
            <person name="Garcia R."/>
            <person name="Popoff A."/>
            <person name="Bader C.D."/>
            <person name="Loehr J."/>
            <person name="Walesch S."/>
            <person name="Walt C."/>
            <person name="Boldt J."/>
            <person name="Bunk B."/>
            <person name="Haeckl F.J.F.P.J."/>
            <person name="Gunesch A.P."/>
            <person name="Birkelbach J."/>
            <person name="Nuebel U."/>
            <person name="Pietschmann T."/>
            <person name="Bach T."/>
            <person name="Mueller R."/>
        </authorList>
    </citation>
    <scope>NUCLEOTIDE SEQUENCE [LARGE SCALE GENOMIC DNA]</scope>
    <source>
        <strain evidence="1 2">MSr11954</strain>
    </source>
</reference>
<dbReference type="SUPFAM" id="SSF48452">
    <property type="entry name" value="TPR-like"/>
    <property type="match status" value="1"/>
</dbReference>
<dbReference type="InterPro" id="IPR011990">
    <property type="entry name" value="TPR-like_helical_dom_sf"/>
</dbReference>
<dbReference type="SMART" id="SM00028">
    <property type="entry name" value="TPR"/>
    <property type="match status" value="2"/>
</dbReference>
<organism evidence="1 2">
    <name type="scientific">Pendulispora albinea</name>
    <dbReference type="NCBI Taxonomy" id="2741071"/>
    <lineage>
        <taxon>Bacteria</taxon>
        <taxon>Pseudomonadati</taxon>
        <taxon>Myxococcota</taxon>
        <taxon>Myxococcia</taxon>
        <taxon>Myxococcales</taxon>
        <taxon>Sorangiineae</taxon>
        <taxon>Pendulisporaceae</taxon>
        <taxon>Pendulispora</taxon>
    </lineage>
</organism>
<dbReference type="Proteomes" id="UP001370348">
    <property type="component" value="Chromosome"/>
</dbReference>
<gene>
    <name evidence="1" type="ORF">LZC94_06450</name>
</gene>
<name>A0ABZ2M1B7_9BACT</name>
<evidence type="ECO:0000313" key="2">
    <source>
        <dbReference type="Proteomes" id="UP001370348"/>
    </source>
</evidence>
<proteinExistence type="predicted"/>
<dbReference type="EMBL" id="CP089984">
    <property type="protein sequence ID" value="WXB16908.1"/>
    <property type="molecule type" value="Genomic_DNA"/>
</dbReference>
<dbReference type="InterPro" id="IPR019734">
    <property type="entry name" value="TPR_rpt"/>
</dbReference>
<dbReference type="Gene3D" id="1.25.40.10">
    <property type="entry name" value="Tetratricopeptide repeat domain"/>
    <property type="match status" value="1"/>
</dbReference>